<evidence type="ECO:0000256" key="2">
    <source>
        <dbReference type="SAM" id="SignalP"/>
    </source>
</evidence>
<organism evidence="3 4">
    <name type="scientific">Truncatella angustata</name>
    <dbReference type="NCBI Taxonomy" id="152316"/>
    <lineage>
        <taxon>Eukaryota</taxon>
        <taxon>Fungi</taxon>
        <taxon>Dikarya</taxon>
        <taxon>Ascomycota</taxon>
        <taxon>Pezizomycotina</taxon>
        <taxon>Sordariomycetes</taxon>
        <taxon>Xylariomycetidae</taxon>
        <taxon>Amphisphaeriales</taxon>
        <taxon>Sporocadaceae</taxon>
        <taxon>Truncatella</taxon>
    </lineage>
</organism>
<proteinExistence type="predicted"/>
<dbReference type="InterPro" id="IPR021476">
    <property type="entry name" value="Egh16-like"/>
</dbReference>
<sequence length="322" mass="32057">MPSFLRTCLVAPALLAVACAQGVILSGQGAKGPASLPLQVDLSKSDANIINVNEITTNVVNECGRTLLAGNIDIGEQTEIQLSNKTVTQVTAGSKVDITIAQLDTDGAGPYTCDLDQASNVQGATGQTNLTVAEKDGGDGTIKLTATLPADMKCIGASTGNVCTIRCFNSAAAGPFGGCIAIQQTDTTPNKNTPGNIATAQTLQGINAQILQDQKDLSKAVAANVEAPSQGDQGVAAVDKLLSIDSAAAATAGAAGDVADTVATATSASASATATAGTGNGRGKNGNGNGNGNTNGRKAGQTANNGNNKNNNNKRRAQGFSA</sequence>
<dbReference type="OrthoDB" id="3241054at2759"/>
<feature type="region of interest" description="Disordered" evidence="1">
    <location>
        <begin position="268"/>
        <end position="322"/>
    </location>
</feature>
<dbReference type="GeneID" id="70136228"/>
<evidence type="ECO:0000313" key="3">
    <source>
        <dbReference type="EMBL" id="KAH6654473.1"/>
    </source>
</evidence>
<dbReference type="PANTHER" id="PTHR34618:SF3">
    <property type="entry name" value="GEGH 16 PROTEIN"/>
    <property type="match status" value="1"/>
</dbReference>
<feature type="compositionally biased region" description="Gly residues" evidence="1">
    <location>
        <begin position="278"/>
        <end position="293"/>
    </location>
</feature>
<dbReference type="Proteomes" id="UP000758603">
    <property type="component" value="Unassembled WGS sequence"/>
</dbReference>
<dbReference type="AlphaFoldDB" id="A0A9P8ULT8"/>
<accession>A0A9P8ULT8</accession>
<evidence type="ECO:0000256" key="1">
    <source>
        <dbReference type="SAM" id="MobiDB-lite"/>
    </source>
</evidence>
<name>A0A9P8ULT8_9PEZI</name>
<feature type="compositionally biased region" description="Basic residues" evidence="1">
    <location>
        <begin position="312"/>
        <end position="322"/>
    </location>
</feature>
<feature type="compositionally biased region" description="Low complexity" evidence="1">
    <location>
        <begin position="294"/>
        <end position="311"/>
    </location>
</feature>
<feature type="compositionally biased region" description="Low complexity" evidence="1">
    <location>
        <begin position="268"/>
        <end position="277"/>
    </location>
</feature>
<dbReference type="EMBL" id="JAGPXC010000004">
    <property type="protein sequence ID" value="KAH6654473.1"/>
    <property type="molecule type" value="Genomic_DNA"/>
</dbReference>
<dbReference type="PANTHER" id="PTHR34618">
    <property type="entry name" value="SURFACE PROTEIN MAS1, PUTATIVE-RELATED"/>
    <property type="match status" value="1"/>
</dbReference>
<feature type="chain" id="PRO_5040366530" evidence="2">
    <location>
        <begin position="21"/>
        <end position="322"/>
    </location>
</feature>
<feature type="signal peptide" evidence="2">
    <location>
        <begin position="1"/>
        <end position="20"/>
    </location>
</feature>
<keyword evidence="4" id="KW-1185">Reference proteome</keyword>
<reference evidence="3" key="1">
    <citation type="journal article" date="2021" name="Nat. Commun.">
        <title>Genetic determinants of endophytism in the Arabidopsis root mycobiome.</title>
        <authorList>
            <person name="Mesny F."/>
            <person name="Miyauchi S."/>
            <person name="Thiergart T."/>
            <person name="Pickel B."/>
            <person name="Atanasova L."/>
            <person name="Karlsson M."/>
            <person name="Huettel B."/>
            <person name="Barry K.W."/>
            <person name="Haridas S."/>
            <person name="Chen C."/>
            <person name="Bauer D."/>
            <person name="Andreopoulos W."/>
            <person name="Pangilinan J."/>
            <person name="LaButti K."/>
            <person name="Riley R."/>
            <person name="Lipzen A."/>
            <person name="Clum A."/>
            <person name="Drula E."/>
            <person name="Henrissat B."/>
            <person name="Kohler A."/>
            <person name="Grigoriev I.V."/>
            <person name="Martin F.M."/>
            <person name="Hacquard S."/>
        </authorList>
    </citation>
    <scope>NUCLEOTIDE SEQUENCE</scope>
    <source>
        <strain evidence="3">MPI-SDFR-AT-0073</strain>
    </source>
</reference>
<keyword evidence="2" id="KW-0732">Signal</keyword>
<dbReference type="RefSeq" id="XP_045958743.1">
    <property type="nucleotide sequence ID" value="XM_046107337.1"/>
</dbReference>
<dbReference type="Pfam" id="PF11327">
    <property type="entry name" value="Egh16-like"/>
    <property type="match status" value="1"/>
</dbReference>
<comment type="caution">
    <text evidence="3">The sequence shown here is derived from an EMBL/GenBank/DDBJ whole genome shotgun (WGS) entry which is preliminary data.</text>
</comment>
<evidence type="ECO:0000313" key="4">
    <source>
        <dbReference type="Proteomes" id="UP000758603"/>
    </source>
</evidence>
<protein>
    <submittedName>
        <fullName evidence="3">Uncharacterized protein</fullName>
    </submittedName>
</protein>
<gene>
    <name evidence="3" type="ORF">BKA67DRAFT_658770</name>
</gene>
<dbReference type="PROSITE" id="PS51257">
    <property type="entry name" value="PROKAR_LIPOPROTEIN"/>
    <property type="match status" value="1"/>
</dbReference>